<proteinExistence type="predicted"/>
<dbReference type="EMBL" id="CP020100">
    <property type="protein sequence ID" value="AQZ96556.1"/>
    <property type="molecule type" value="Genomic_DNA"/>
</dbReference>
<accession>A0A1V0B9D6</accession>
<dbReference type="KEGG" id="ppha:BVH74_18160"/>
<gene>
    <name evidence="1" type="ORF">BVH74_18160</name>
</gene>
<dbReference type="PIRSF" id="PIRSF028589">
    <property type="entry name" value="UCP028589"/>
    <property type="match status" value="1"/>
</dbReference>
<keyword evidence="2" id="KW-1185">Reference proteome</keyword>
<dbReference type="AlphaFoldDB" id="A0A1V0B9D6"/>
<dbReference type="RefSeq" id="WP_080051464.1">
    <property type="nucleotide sequence ID" value="NZ_CP020100.1"/>
</dbReference>
<evidence type="ECO:0000313" key="2">
    <source>
        <dbReference type="Proteomes" id="UP000243488"/>
    </source>
</evidence>
<dbReference type="Proteomes" id="UP000243488">
    <property type="component" value="Chromosome"/>
</dbReference>
<dbReference type="STRING" id="1931241.BVH74_18160"/>
<name>A0A1V0B9D6_9GAMM</name>
<dbReference type="InterPro" id="IPR016893">
    <property type="entry name" value="UCP028589"/>
</dbReference>
<sequence>MADTRGAFIGSGKIYLADIETPEKLIFIGNCSALSYEPDVEDMVLPDYTTPGGGTDSSVSRITAMNIAYTAHHFNKANIARALRAKVSDVPGGNAVDEPHTAYHGALVKTKFPKPSAVVVKNQAGDVTYLLDEDYIISDAGIEVLEAGSIPDESQITVSYSYPAHADIQGMTASNRKFRQVFVGLNEARSGKPMIVDVHRISHSPATLGLIGSDYGAMEFSGKAEKDPTKIGTDVSQFLYVQDVD</sequence>
<organism evidence="1 2">
    <name type="scientific">Halopseudomonas phragmitis</name>
    <dbReference type="NCBI Taxonomy" id="1931241"/>
    <lineage>
        <taxon>Bacteria</taxon>
        <taxon>Pseudomonadati</taxon>
        <taxon>Pseudomonadota</taxon>
        <taxon>Gammaproteobacteria</taxon>
        <taxon>Pseudomonadales</taxon>
        <taxon>Pseudomonadaceae</taxon>
        <taxon>Halopseudomonas</taxon>
    </lineage>
</organism>
<protein>
    <submittedName>
        <fullName evidence="1">Uncharacterized protein</fullName>
    </submittedName>
</protein>
<evidence type="ECO:0000313" key="1">
    <source>
        <dbReference type="EMBL" id="AQZ96556.1"/>
    </source>
</evidence>
<reference evidence="1 2" key="1">
    <citation type="submission" date="2017-03" db="EMBL/GenBank/DDBJ databases">
        <title>Complete genome sequence of the novel DNRA strain Pseudomonas sp. S-6-2 isolated from Chinese polluted river sediment. Journal of Biotechnology.</title>
        <authorList>
            <person name="Li J."/>
            <person name="Xiang F."/>
            <person name="Wang L."/>
            <person name="Xi L."/>
            <person name="Liu J."/>
        </authorList>
    </citation>
    <scope>NUCLEOTIDE SEQUENCE [LARGE SCALE GENOMIC DNA]</scope>
    <source>
        <strain evidence="1 2">S-6-2</strain>
    </source>
</reference>